<dbReference type="EC" id="3.6.3.-" evidence="5"/>
<dbReference type="EMBL" id="CP002857">
    <property type="protein sequence ID" value="AEI10513.1"/>
    <property type="molecule type" value="Genomic_DNA"/>
</dbReference>
<name>F8E3I7_CORRG</name>
<dbReference type="Gene3D" id="3.40.50.300">
    <property type="entry name" value="P-loop containing nucleotide triphosphate hydrolases"/>
    <property type="match status" value="3"/>
</dbReference>
<evidence type="ECO:0000313" key="5">
    <source>
        <dbReference type="EMBL" id="AEI10513.1"/>
    </source>
</evidence>
<dbReference type="RefSeq" id="WP_013889491.1">
    <property type="nucleotide sequence ID" value="NC_015673.1"/>
</dbReference>
<dbReference type="Proteomes" id="UP000000492">
    <property type="component" value="Chromosome"/>
</dbReference>
<dbReference type="FunFam" id="3.40.50.300:FF:000011">
    <property type="entry name" value="Putative ABC transporter ATP-binding component"/>
    <property type="match status" value="1"/>
</dbReference>
<keyword evidence="5" id="KW-0378">Hydrolase</keyword>
<sequence length="547" mass="60148">MSTVHLDNISFSYTNKPLLKHITFSVGDGERACVVGPNGCGKSTLLQIVSGNLIPDKGKITVEGTACNTPTPTVHSIDHSKSVSQFLDLALAPLKDVINRFEATTTRLAEEDADADLTRQYDVLLTQMTTNDLWSLDARVSEVLAGLSLHGVAGDGRARPLSTLSPGQRARLELATMLITQPEILVLDEPTNHLDDSAAEFLTQVLQDRQGPVLFVSHNRAFIELNATAIYDLDIAAWQAIATAEGTPLDSGIYRSTGGYSNYLEKKNHARHQHERLHCEQQLTKRTVRKHKQESKAIAQGGIKLAKAEGMAKKFHSDRAASTSARRTRNDDRRLERLSEHEVRKPRDHGFRLNLTAVKPTAGMAISVRNAELLNRLKSVTFDLAYGEHLLITGRNGAGKSTLLEWIANGHPPADAELTAQGLIDRDPNLAFVPQRLPQQGDLLFTEDIWDSGTGELGAGAIHPALWDSPIFKLSAGNQRRAQLALAASAQPKVLIIDEPTNYLDLATTESLERTLFEWPGTLLVSTHDQWLIDHWPGKHLRLDPAL</sequence>
<dbReference type="CDD" id="cd03221">
    <property type="entry name" value="ABCF_EF-3"/>
    <property type="match status" value="1"/>
</dbReference>
<dbReference type="GO" id="GO:0005524">
    <property type="term" value="F:ATP binding"/>
    <property type="evidence" value="ECO:0007669"/>
    <property type="project" value="UniProtKB-KW"/>
</dbReference>
<dbReference type="HOGENOM" id="CLU_000604_36_0_11"/>
<keyword evidence="2 5" id="KW-0067">ATP-binding</keyword>
<dbReference type="PROSITE" id="PS50893">
    <property type="entry name" value="ABC_TRANSPORTER_2"/>
    <property type="match status" value="2"/>
</dbReference>
<dbReference type="KEGG" id="crd:CRES_2160"/>
<dbReference type="GO" id="GO:0016887">
    <property type="term" value="F:ATP hydrolysis activity"/>
    <property type="evidence" value="ECO:0007669"/>
    <property type="project" value="InterPro"/>
</dbReference>
<evidence type="ECO:0000256" key="3">
    <source>
        <dbReference type="SAM" id="MobiDB-lite"/>
    </source>
</evidence>
<dbReference type="InterPro" id="IPR003593">
    <property type="entry name" value="AAA+_ATPase"/>
</dbReference>
<dbReference type="InterPro" id="IPR051309">
    <property type="entry name" value="ABCF_ATPase"/>
</dbReference>
<keyword evidence="1" id="KW-0547">Nucleotide-binding</keyword>
<dbReference type="eggNOG" id="COG0488">
    <property type="taxonomic scope" value="Bacteria"/>
</dbReference>
<accession>F8E3I7</accession>
<keyword evidence="6" id="KW-1185">Reference proteome</keyword>
<feature type="domain" description="ABC transporter" evidence="4">
    <location>
        <begin position="4"/>
        <end position="260"/>
    </location>
</feature>
<dbReference type="SMART" id="SM00382">
    <property type="entry name" value="AAA"/>
    <property type="match status" value="2"/>
</dbReference>
<feature type="compositionally biased region" description="Basic and acidic residues" evidence="3">
    <location>
        <begin position="328"/>
        <end position="343"/>
    </location>
</feature>
<dbReference type="Pfam" id="PF00005">
    <property type="entry name" value="ABC_tran"/>
    <property type="match status" value="2"/>
</dbReference>
<gene>
    <name evidence="5" type="ordered locus">CRES_2160</name>
</gene>
<evidence type="ECO:0000256" key="1">
    <source>
        <dbReference type="ARBA" id="ARBA00022741"/>
    </source>
</evidence>
<dbReference type="PANTHER" id="PTHR42855:SF2">
    <property type="entry name" value="DRUG RESISTANCE ABC TRANSPORTER,ATP-BINDING PROTEIN"/>
    <property type="match status" value="1"/>
</dbReference>
<evidence type="ECO:0000259" key="4">
    <source>
        <dbReference type="PROSITE" id="PS50893"/>
    </source>
</evidence>
<organism evidence="5 6">
    <name type="scientific">Corynebacterium resistens (strain DSM 45100 / JCM 12819 / GTC 2026 / SICGH 158)</name>
    <dbReference type="NCBI Taxonomy" id="662755"/>
    <lineage>
        <taxon>Bacteria</taxon>
        <taxon>Bacillati</taxon>
        <taxon>Actinomycetota</taxon>
        <taxon>Actinomycetes</taxon>
        <taxon>Mycobacteriales</taxon>
        <taxon>Corynebacteriaceae</taxon>
        <taxon>Corynebacterium</taxon>
    </lineage>
</organism>
<evidence type="ECO:0000313" key="6">
    <source>
        <dbReference type="Proteomes" id="UP000000492"/>
    </source>
</evidence>
<evidence type="ECO:0000256" key="2">
    <source>
        <dbReference type="ARBA" id="ARBA00022840"/>
    </source>
</evidence>
<dbReference type="InterPro" id="IPR027417">
    <property type="entry name" value="P-loop_NTPase"/>
</dbReference>
<feature type="region of interest" description="Disordered" evidence="3">
    <location>
        <begin position="314"/>
        <end position="343"/>
    </location>
</feature>
<dbReference type="InterPro" id="IPR003439">
    <property type="entry name" value="ABC_transporter-like_ATP-bd"/>
</dbReference>
<feature type="domain" description="ABC transporter" evidence="4">
    <location>
        <begin position="353"/>
        <end position="545"/>
    </location>
</feature>
<dbReference type="PANTHER" id="PTHR42855">
    <property type="entry name" value="ABC TRANSPORTER ATP-BINDING SUBUNIT"/>
    <property type="match status" value="1"/>
</dbReference>
<reference evidence="5 6" key="1">
    <citation type="journal article" date="2012" name="BMC Genomics">
        <title>Complete genome sequence, lifestyle, and multi-drug resistance of the human pathogen Corynebacterium resistens DSM 45100 isolated from blood samples of a leukemia patient.</title>
        <authorList>
            <person name="Schroder J."/>
            <person name="Maus I."/>
            <person name="Meyer K."/>
            <person name="Wordemann S."/>
            <person name="Blom J."/>
            <person name="Jaenicke S."/>
            <person name="Schneider J."/>
            <person name="Trost E."/>
            <person name="Tauch A."/>
        </authorList>
    </citation>
    <scope>NUCLEOTIDE SEQUENCE [LARGE SCALE GENOMIC DNA]</scope>
    <source>
        <strain evidence="6">DSM 45100 / JCM 12819 / CCUG 50093 / GTC 2026 / SICGH 158</strain>
    </source>
</reference>
<dbReference type="PROSITE" id="PS00211">
    <property type="entry name" value="ABC_TRANSPORTER_1"/>
    <property type="match status" value="2"/>
</dbReference>
<dbReference type="AlphaFoldDB" id="F8E3I7"/>
<protein>
    <submittedName>
        <fullName evidence="5">ABC transport system ATP-binding protein</fullName>
        <ecNumber evidence="5">3.6.3.-</ecNumber>
    </submittedName>
</protein>
<proteinExistence type="predicted"/>
<dbReference type="STRING" id="662755.CRES_2160"/>
<dbReference type="InterPro" id="IPR017871">
    <property type="entry name" value="ABC_transporter-like_CS"/>
</dbReference>
<dbReference type="SUPFAM" id="SSF52540">
    <property type="entry name" value="P-loop containing nucleoside triphosphate hydrolases"/>
    <property type="match status" value="2"/>
</dbReference>
<dbReference type="OrthoDB" id="3239744at2"/>